<evidence type="ECO:0000313" key="3">
    <source>
        <dbReference type="Proteomes" id="UP000509418"/>
    </source>
</evidence>
<proteinExistence type="predicted"/>
<feature type="transmembrane region" description="Helical" evidence="1">
    <location>
        <begin position="59"/>
        <end position="78"/>
    </location>
</feature>
<protein>
    <submittedName>
        <fullName evidence="2">Uncharacterized protein</fullName>
    </submittedName>
</protein>
<dbReference type="Proteomes" id="UP000509418">
    <property type="component" value="Chromosome"/>
</dbReference>
<feature type="transmembrane region" description="Helical" evidence="1">
    <location>
        <begin position="20"/>
        <end position="38"/>
    </location>
</feature>
<keyword evidence="1" id="KW-0812">Transmembrane</keyword>
<evidence type="ECO:0000256" key="1">
    <source>
        <dbReference type="SAM" id="Phobius"/>
    </source>
</evidence>
<keyword evidence="1" id="KW-1133">Transmembrane helix</keyword>
<keyword evidence="3" id="KW-1185">Reference proteome</keyword>
<gene>
    <name evidence="2" type="ORF">HUT05_25170</name>
</gene>
<dbReference type="EMBL" id="CP056041">
    <property type="protein sequence ID" value="QKZ20352.1"/>
    <property type="molecule type" value="Genomic_DNA"/>
</dbReference>
<evidence type="ECO:0000313" key="2">
    <source>
        <dbReference type="EMBL" id="QKZ20352.1"/>
    </source>
</evidence>
<feature type="transmembrane region" description="Helical" evidence="1">
    <location>
        <begin position="103"/>
        <end position="125"/>
    </location>
</feature>
<dbReference type="AlphaFoldDB" id="A0A7H8TBL8"/>
<keyword evidence="1" id="KW-0472">Membrane</keyword>
<organism evidence="2 3">
    <name type="scientific">Streptomyces chartreusis</name>
    <dbReference type="NCBI Taxonomy" id="1969"/>
    <lineage>
        <taxon>Bacteria</taxon>
        <taxon>Bacillati</taxon>
        <taxon>Actinomycetota</taxon>
        <taxon>Actinomycetes</taxon>
        <taxon>Kitasatosporales</taxon>
        <taxon>Streptomycetaceae</taxon>
        <taxon>Streptomyces</taxon>
    </lineage>
</organism>
<reference evidence="2 3" key="1">
    <citation type="submission" date="2020-06" db="EMBL/GenBank/DDBJ databases">
        <title>Genome mining for natural products.</title>
        <authorList>
            <person name="Zhang B."/>
            <person name="Shi J."/>
            <person name="Ge H."/>
        </authorList>
    </citation>
    <scope>NUCLEOTIDE SEQUENCE [LARGE SCALE GENOMIC DNA]</scope>
    <source>
        <strain evidence="2 3">NA02069</strain>
    </source>
</reference>
<name>A0A7H8TBL8_STRCX</name>
<accession>A0A7H8TBL8</accession>
<sequence>MQPHSDLLDSINKALAWIESALWVGVGAGMIMVIWGLIRVTMGNSASDTQLIHRGRMTLGRGLVLSVGAGIVSGLLRWQASDSGDKPSTQQGPRTGGGVGEGLLRWGGIGLGVLALGALGGWGLWKLRGRRTTMRRRWAALVREHDAVATAYGDYLSDALEWLDRPTLNDVSVPQTAALVEALATADDARRSENVDRYQRSVVALSTAWKGADDQARKTGLRRLEPSERRSVEQARKLLTAALDSSGSEHERRGAYAKARALLDGVLVVPPKAIEVLETQHRLALAPKKA</sequence>
<dbReference type="RefSeq" id="WP_176576412.1">
    <property type="nucleotide sequence ID" value="NZ_CBDRGH010000036.1"/>
</dbReference>